<dbReference type="PROSITE" id="PS00758">
    <property type="entry name" value="ARGE_DAPE_CPG2_1"/>
    <property type="match status" value="1"/>
</dbReference>
<name>A0AA37SRJ8_9BACT</name>
<dbReference type="InterPro" id="IPR050072">
    <property type="entry name" value="Peptidase_M20A"/>
</dbReference>
<dbReference type="RefSeq" id="WP_235291209.1">
    <property type="nucleotide sequence ID" value="NZ_BSOH01000014.1"/>
</dbReference>
<dbReference type="GO" id="GO:0008777">
    <property type="term" value="F:acetylornithine deacetylase activity"/>
    <property type="evidence" value="ECO:0007669"/>
    <property type="project" value="TreeGrafter"/>
</dbReference>
<dbReference type="SUPFAM" id="SSF53187">
    <property type="entry name" value="Zn-dependent exopeptidases"/>
    <property type="match status" value="1"/>
</dbReference>
<sequence>MLSIEEIQVSVTALLKSLIQTPSFSGEENKTADLIGAFLERYGVKYTRVNNNIIARSKNWDPKQKTLLLNSHHDTVKVVNGWTKDAFGAEVEDGKLFGLGSNDAGASLVSLLGSFVYFYEPDLKINIIIAATAEEENFGPLGVKSILKTELRDVDFGIVGEPTNMEMAIAEKGLLVIDGEATGKAGHAARKEGENAIYKALIDIQKIEQFKFDKVSETLGENVISVTQVNAGIQHNVVPDRCTFVIDFRVNDEYTLEEGFDVVQGFCESKLKARSFNNNPSGIDKDHPLVQAGKDLGIRQFGSATLSDQAHMRFPTIKMGPGFSERSHTPDEFIKLEEIKGGVAGYIKFIEQLNNYF</sequence>
<dbReference type="Gene3D" id="3.40.630.10">
    <property type="entry name" value="Zn peptidases"/>
    <property type="match status" value="1"/>
</dbReference>
<keyword evidence="4" id="KW-0862">Zinc</keyword>
<dbReference type="EMBL" id="BSOH01000014">
    <property type="protein sequence ID" value="GLR17541.1"/>
    <property type="molecule type" value="Genomic_DNA"/>
</dbReference>
<evidence type="ECO:0000256" key="2">
    <source>
        <dbReference type="ARBA" id="ARBA00022723"/>
    </source>
</evidence>
<dbReference type="Gene3D" id="3.30.70.360">
    <property type="match status" value="1"/>
</dbReference>
<keyword evidence="5" id="KW-0170">Cobalt</keyword>
<evidence type="ECO:0000256" key="5">
    <source>
        <dbReference type="ARBA" id="ARBA00023285"/>
    </source>
</evidence>
<evidence type="ECO:0000256" key="1">
    <source>
        <dbReference type="ARBA" id="ARBA00001947"/>
    </source>
</evidence>
<dbReference type="PANTHER" id="PTHR43808:SF31">
    <property type="entry name" value="N-ACETYL-L-CITRULLINE DEACETYLASE"/>
    <property type="match status" value="1"/>
</dbReference>
<comment type="caution">
    <text evidence="7">The sequence shown here is derived from an EMBL/GenBank/DDBJ whole genome shotgun (WGS) entry which is preliminary data.</text>
</comment>
<evidence type="ECO:0000259" key="6">
    <source>
        <dbReference type="Pfam" id="PF07687"/>
    </source>
</evidence>
<keyword evidence="2" id="KW-0479">Metal-binding</keyword>
<dbReference type="SUPFAM" id="SSF55031">
    <property type="entry name" value="Bacterial exopeptidase dimerisation domain"/>
    <property type="match status" value="1"/>
</dbReference>
<evidence type="ECO:0000256" key="3">
    <source>
        <dbReference type="ARBA" id="ARBA00022801"/>
    </source>
</evidence>
<dbReference type="PANTHER" id="PTHR43808">
    <property type="entry name" value="ACETYLORNITHINE DEACETYLASE"/>
    <property type="match status" value="1"/>
</dbReference>
<evidence type="ECO:0000256" key="4">
    <source>
        <dbReference type="ARBA" id="ARBA00022833"/>
    </source>
</evidence>
<reference evidence="7" key="2">
    <citation type="submission" date="2023-01" db="EMBL/GenBank/DDBJ databases">
        <title>Draft genome sequence of Portibacter lacus strain NBRC 108769.</title>
        <authorList>
            <person name="Sun Q."/>
            <person name="Mori K."/>
        </authorList>
    </citation>
    <scope>NUCLEOTIDE SEQUENCE</scope>
    <source>
        <strain evidence="7">NBRC 108769</strain>
    </source>
</reference>
<gene>
    <name evidence="7" type="ORF">GCM10007940_21560</name>
</gene>
<accession>A0AA37SRJ8</accession>
<keyword evidence="3" id="KW-0378">Hydrolase</keyword>
<dbReference type="InterPro" id="IPR002933">
    <property type="entry name" value="Peptidase_M20"/>
</dbReference>
<dbReference type="GO" id="GO:0006526">
    <property type="term" value="P:L-arginine biosynthetic process"/>
    <property type="evidence" value="ECO:0007669"/>
    <property type="project" value="TreeGrafter"/>
</dbReference>
<dbReference type="InterPro" id="IPR011650">
    <property type="entry name" value="Peptidase_M20_dimer"/>
</dbReference>
<dbReference type="Pfam" id="PF01546">
    <property type="entry name" value="Peptidase_M20"/>
    <property type="match status" value="1"/>
</dbReference>
<feature type="domain" description="Peptidase M20 dimerisation" evidence="6">
    <location>
        <begin position="169"/>
        <end position="272"/>
    </location>
</feature>
<reference evidence="7" key="1">
    <citation type="journal article" date="2014" name="Int. J. Syst. Evol. Microbiol.">
        <title>Complete genome sequence of Corynebacterium casei LMG S-19264T (=DSM 44701T), isolated from a smear-ripened cheese.</title>
        <authorList>
            <consortium name="US DOE Joint Genome Institute (JGI-PGF)"/>
            <person name="Walter F."/>
            <person name="Albersmeier A."/>
            <person name="Kalinowski J."/>
            <person name="Ruckert C."/>
        </authorList>
    </citation>
    <scope>NUCLEOTIDE SEQUENCE</scope>
    <source>
        <strain evidence="7">NBRC 108769</strain>
    </source>
</reference>
<keyword evidence="8" id="KW-1185">Reference proteome</keyword>
<dbReference type="InterPro" id="IPR036264">
    <property type="entry name" value="Bact_exopeptidase_dim_dom"/>
</dbReference>
<evidence type="ECO:0000313" key="7">
    <source>
        <dbReference type="EMBL" id="GLR17541.1"/>
    </source>
</evidence>
<organism evidence="7 8">
    <name type="scientific">Portibacter lacus</name>
    <dbReference type="NCBI Taxonomy" id="1099794"/>
    <lineage>
        <taxon>Bacteria</taxon>
        <taxon>Pseudomonadati</taxon>
        <taxon>Bacteroidota</taxon>
        <taxon>Saprospiria</taxon>
        <taxon>Saprospirales</taxon>
        <taxon>Haliscomenobacteraceae</taxon>
        <taxon>Portibacter</taxon>
    </lineage>
</organism>
<dbReference type="InterPro" id="IPR001261">
    <property type="entry name" value="ArgE/DapE_CS"/>
</dbReference>
<dbReference type="Pfam" id="PF07687">
    <property type="entry name" value="M20_dimer"/>
    <property type="match status" value="1"/>
</dbReference>
<comment type="cofactor">
    <cofactor evidence="1">
        <name>Zn(2+)</name>
        <dbReference type="ChEBI" id="CHEBI:29105"/>
    </cofactor>
</comment>
<protein>
    <submittedName>
        <fullName evidence="7">Acetylornithine deacetylase</fullName>
    </submittedName>
</protein>
<proteinExistence type="predicted"/>
<dbReference type="GO" id="GO:0046872">
    <property type="term" value="F:metal ion binding"/>
    <property type="evidence" value="ECO:0007669"/>
    <property type="project" value="UniProtKB-KW"/>
</dbReference>
<dbReference type="Proteomes" id="UP001156666">
    <property type="component" value="Unassembled WGS sequence"/>
</dbReference>
<evidence type="ECO:0000313" key="8">
    <source>
        <dbReference type="Proteomes" id="UP001156666"/>
    </source>
</evidence>
<dbReference type="AlphaFoldDB" id="A0AA37SRJ8"/>